<feature type="compositionally biased region" description="Gly residues" evidence="8">
    <location>
        <begin position="582"/>
        <end position="602"/>
    </location>
</feature>
<organism evidence="9 10">
    <name type="scientific">Helicocarpus griseus UAMH5409</name>
    <dbReference type="NCBI Taxonomy" id="1447875"/>
    <lineage>
        <taxon>Eukaryota</taxon>
        <taxon>Fungi</taxon>
        <taxon>Dikarya</taxon>
        <taxon>Ascomycota</taxon>
        <taxon>Pezizomycotina</taxon>
        <taxon>Eurotiomycetes</taxon>
        <taxon>Eurotiomycetidae</taxon>
        <taxon>Onygenales</taxon>
        <taxon>Ajellomycetaceae</taxon>
        <taxon>Helicocarpus</taxon>
    </lineage>
</organism>
<evidence type="ECO:0000256" key="1">
    <source>
        <dbReference type="ARBA" id="ARBA00004123"/>
    </source>
</evidence>
<dbReference type="InterPro" id="IPR011039">
    <property type="entry name" value="TFIIF_interaction"/>
</dbReference>
<dbReference type="GO" id="GO:0001096">
    <property type="term" value="F:TFIIF-class transcription factor complex binding"/>
    <property type="evidence" value="ECO:0007669"/>
    <property type="project" value="TreeGrafter"/>
</dbReference>
<feature type="compositionally biased region" description="Basic and acidic residues" evidence="8">
    <location>
        <begin position="463"/>
        <end position="488"/>
    </location>
</feature>
<evidence type="ECO:0000313" key="10">
    <source>
        <dbReference type="Proteomes" id="UP000223968"/>
    </source>
</evidence>
<feature type="compositionally biased region" description="Pro residues" evidence="8">
    <location>
        <begin position="62"/>
        <end position="81"/>
    </location>
</feature>
<comment type="subcellular location">
    <subcellularLocation>
        <location evidence="1 7">Nucleus</location>
    </subcellularLocation>
</comment>
<keyword evidence="3 7" id="KW-0805">Transcription regulation</keyword>
<feature type="compositionally biased region" description="Low complexity" evidence="8">
    <location>
        <begin position="489"/>
        <end position="503"/>
    </location>
</feature>
<evidence type="ECO:0000256" key="4">
    <source>
        <dbReference type="ARBA" id="ARBA00023125"/>
    </source>
</evidence>
<proteinExistence type="inferred from homology"/>
<evidence type="ECO:0000256" key="8">
    <source>
        <dbReference type="SAM" id="MobiDB-lite"/>
    </source>
</evidence>
<dbReference type="STRING" id="1447875.A0A2B7Y8Y7"/>
<dbReference type="GO" id="GO:0016251">
    <property type="term" value="F:RNA polymerase II general transcription initiation factor activity"/>
    <property type="evidence" value="ECO:0007669"/>
    <property type="project" value="TreeGrafter"/>
</dbReference>
<keyword evidence="6 7" id="KW-0539">Nucleus</keyword>
<keyword evidence="4 7" id="KW-0238">DNA-binding</keyword>
<comment type="function">
    <text evidence="7">TFIIF is a general transcription initiation factor that binds to RNA polymerase II and helps to recruit it to the initiation complex in collaboration with TFIIB. It promotes transcription elongation.</text>
</comment>
<dbReference type="OrthoDB" id="76676at2759"/>
<sequence length="733" mass="80693">MSSTPPNQPPPGRPPPGPNGPFMKVRRQKADPLVRPKKKPPPRPPGQGLSGGPLPNGIAAPKPRPPQAAPKAHPPAVPPKPTILSADDLTVNGFSGPLLSESYVDYPLVTTKRAWREGLKHHVAKFASKKHIDPRDESQFTRPVRLQRRDPRASNIGPAADKNDQPPRKPGDHLTEAEREELEAKKAAREKERAENLAQIAPSASTTQKKTNAPKQRTQQVFKSEMTPQEIARARIKYEEALPWHLDDFDNKGTWVGNYEAAMSETYAMFVLQNDGKMRMVPIDKWYKFNTKSPFKTLTIEEAEKFMAKKIKDPRWFMEKEQDRAQKKELEAYAKQNKLFTGRSRTETFPGATEGFEGDDLDFEEDRFADDEEHVGIFDEDEDAKTAERRIKEDQLKANIFDLKDEKMYDEEENQEKREKEELKNFGKRVRKALQRREKNFDYSSGSDANPYSDDESSEDSEAERQKEEQRKLEEERLRKEKGKDSDKNNSGTSTKGTNTPSGRPKHTDPLNKKVASRSARKRPGSPNLSEASGTDTSRKKPKSKHAADAQPDSRPMSPAPGAQRKPAPADQASKKRARNGPGAGGGSGSGSDGERGAGSGGEMSDAAAKKPKLNPPGVKSKTGTPRGSRAGSPAVPGRGPGSGASSPDPTGRGSQPRTSTPVPPNGGAFPTAAEIHSSIPATGIASGELLKIFRPRIGDSKENHRRFIAIVRDVTIYGKEDRLLRPGTLKGA</sequence>
<accession>A0A2B7Y8Y7</accession>
<comment type="caution">
    <text evidence="9">The sequence shown here is derived from an EMBL/GenBank/DDBJ whole genome shotgun (WGS) entry which is preliminary data.</text>
</comment>
<comment type="similarity">
    <text evidence="2 7">Belongs to the TFIIF alpha subunit family.</text>
</comment>
<dbReference type="PANTHER" id="PTHR13011:SF0">
    <property type="entry name" value="GENERAL TRANSCRIPTION FACTOR IIF SUBUNIT 1"/>
    <property type="match status" value="1"/>
</dbReference>
<dbReference type="Pfam" id="PF05793">
    <property type="entry name" value="TFIIF_alpha"/>
    <property type="match status" value="1"/>
</dbReference>
<name>A0A2B7Y8Y7_9EURO</name>
<dbReference type="GO" id="GO:0032968">
    <property type="term" value="P:positive regulation of transcription elongation by RNA polymerase II"/>
    <property type="evidence" value="ECO:0007669"/>
    <property type="project" value="InterPro"/>
</dbReference>
<evidence type="ECO:0000256" key="2">
    <source>
        <dbReference type="ARBA" id="ARBA00005249"/>
    </source>
</evidence>
<feature type="compositionally biased region" description="Basic and acidic residues" evidence="8">
    <location>
        <begin position="384"/>
        <end position="407"/>
    </location>
</feature>
<feature type="region of interest" description="Disordered" evidence="8">
    <location>
        <begin position="126"/>
        <end position="222"/>
    </location>
</feature>
<feature type="compositionally biased region" description="Basic and acidic residues" evidence="8">
    <location>
        <begin position="130"/>
        <end position="139"/>
    </location>
</feature>
<dbReference type="PANTHER" id="PTHR13011">
    <property type="entry name" value="TFIIF-ALPHA"/>
    <property type="match status" value="1"/>
</dbReference>
<feature type="compositionally biased region" description="Low complexity" evidence="8">
    <location>
        <begin position="631"/>
        <end position="650"/>
    </location>
</feature>
<feature type="compositionally biased region" description="Polar residues" evidence="8">
    <location>
        <begin position="202"/>
        <end position="222"/>
    </location>
</feature>
<keyword evidence="5 7" id="KW-0804">Transcription</keyword>
<dbReference type="InterPro" id="IPR008851">
    <property type="entry name" value="TFIIF-alpha"/>
</dbReference>
<feature type="compositionally biased region" description="Basic residues" evidence="8">
    <location>
        <begin position="515"/>
        <end position="524"/>
    </location>
</feature>
<evidence type="ECO:0000256" key="6">
    <source>
        <dbReference type="ARBA" id="ARBA00023242"/>
    </source>
</evidence>
<feature type="compositionally biased region" description="Polar residues" evidence="8">
    <location>
        <begin position="527"/>
        <end position="536"/>
    </location>
</feature>
<dbReference type="EMBL" id="PDNB01000010">
    <property type="protein sequence ID" value="PGH17521.1"/>
    <property type="molecule type" value="Genomic_DNA"/>
</dbReference>
<protein>
    <recommendedName>
        <fullName evidence="7">Transcription initiation factor IIF subunit alpha</fullName>
    </recommendedName>
</protein>
<feature type="compositionally biased region" description="Basic and acidic residues" evidence="8">
    <location>
        <begin position="161"/>
        <end position="195"/>
    </location>
</feature>
<reference evidence="9 10" key="1">
    <citation type="submission" date="2017-10" db="EMBL/GenBank/DDBJ databases">
        <title>Comparative genomics in systemic dimorphic fungi from Ajellomycetaceae.</title>
        <authorList>
            <person name="Munoz J.F."/>
            <person name="Mcewen J.G."/>
            <person name="Clay O.K."/>
            <person name="Cuomo C.A."/>
        </authorList>
    </citation>
    <scope>NUCLEOTIDE SEQUENCE [LARGE SCALE GENOMIC DNA]</scope>
    <source>
        <strain evidence="9 10">UAMH5409</strain>
    </source>
</reference>
<feature type="compositionally biased region" description="Basic and acidic residues" evidence="8">
    <location>
        <begin position="415"/>
        <end position="425"/>
    </location>
</feature>
<feature type="compositionally biased region" description="Acidic residues" evidence="8">
    <location>
        <begin position="453"/>
        <end position="462"/>
    </location>
</feature>
<feature type="region of interest" description="Disordered" evidence="8">
    <location>
        <begin position="1"/>
        <end position="93"/>
    </location>
</feature>
<gene>
    <name evidence="9" type="ORF">AJ79_01121</name>
</gene>
<dbReference type="GO" id="GO:0005674">
    <property type="term" value="C:transcription factor TFIIF complex"/>
    <property type="evidence" value="ECO:0007669"/>
    <property type="project" value="TreeGrafter"/>
</dbReference>
<evidence type="ECO:0000313" key="9">
    <source>
        <dbReference type="EMBL" id="PGH17521.1"/>
    </source>
</evidence>
<evidence type="ECO:0000256" key="3">
    <source>
        <dbReference type="ARBA" id="ARBA00023015"/>
    </source>
</evidence>
<evidence type="ECO:0000256" key="7">
    <source>
        <dbReference type="RuleBase" id="RU366044"/>
    </source>
</evidence>
<dbReference type="Proteomes" id="UP000223968">
    <property type="component" value="Unassembled WGS sequence"/>
</dbReference>
<feature type="compositionally biased region" description="Pro residues" evidence="8">
    <location>
        <begin position="1"/>
        <end position="19"/>
    </location>
</feature>
<evidence type="ECO:0000256" key="5">
    <source>
        <dbReference type="ARBA" id="ARBA00023163"/>
    </source>
</evidence>
<dbReference type="AlphaFoldDB" id="A0A2B7Y8Y7"/>
<dbReference type="GO" id="GO:0003677">
    <property type="term" value="F:DNA binding"/>
    <property type="evidence" value="ECO:0007669"/>
    <property type="project" value="UniProtKB-KW"/>
</dbReference>
<dbReference type="SUPFAM" id="SSF50916">
    <property type="entry name" value="Rap30/74 interaction domains"/>
    <property type="match status" value="1"/>
</dbReference>
<feature type="compositionally biased region" description="Low complexity" evidence="8">
    <location>
        <begin position="52"/>
        <end position="61"/>
    </location>
</feature>
<keyword evidence="10" id="KW-1185">Reference proteome</keyword>
<feature type="region of interest" description="Disordered" evidence="8">
    <location>
        <begin position="377"/>
        <end position="676"/>
    </location>
</feature>
<dbReference type="GO" id="GO:0006367">
    <property type="term" value="P:transcription initiation at RNA polymerase II promoter"/>
    <property type="evidence" value="ECO:0007669"/>
    <property type="project" value="InterPro"/>
</dbReference>